<dbReference type="InterPro" id="IPR027417">
    <property type="entry name" value="P-loop_NTPase"/>
</dbReference>
<accession>A0A6C0IWB2</accession>
<evidence type="ECO:0000313" key="2">
    <source>
        <dbReference type="EMBL" id="QHT96735.1"/>
    </source>
</evidence>
<dbReference type="GO" id="GO:0016887">
    <property type="term" value="F:ATP hydrolysis activity"/>
    <property type="evidence" value="ECO:0007669"/>
    <property type="project" value="InterPro"/>
</dbReference>
<feature type="domain" description="Calcineurin-like phosphoesterase" evidence="1">
    <location>
        <begin position="86"/>
        <end position="282"/>
    </location>
</feature>
<name>A0A6C0IWB2_9ZZZZ</name>
<evidence type="ECO:0000259" key="1">
    <source>
        <dbReference type="Pfam" id="PF00149"/>
    </source>
</evidence>
<dbReference type="PANTHER" id="PTHR32114">
    <property type="entry name" value="ABC TRANSPORTER ABCH.3"/>
    <property type="match status" value="1"/>
</dbReference>
<dbReference type="SUPFAM" id="SSF52540">
    <property type="entry name" value="P-loop containing nucleoside triphosphate hydrolases"/>
    <property type="match status" value="1"/>
</dbReference>
<dbReference type="GO" id="GO:0006302">
    <property type="term" value="P:double-strand break repair"/>
    <property type="evidence" value="ECO:0007669"/>
    <property type="project" value="InterPro"/>
</dbReference>
<proteinExistence type="predicted"/>
<dbReference type="InterPro" id="IPR029052">
    <property type="entry name" value="Metallo-depent_PP-like"/>
</dbReference>
<dbReference type="Gene3D" id="3.60.21.10">
    <property type="match status" value="1"/>
</dbReference>
<sequence>MSLKKRAKDLGLCEFGELDDDGLQDMIERIDKFSGFTIKKYEPFKKQKSKKIKRKSLAETASVKTISDVISPITKIDTKITKINNIYHIADLHVLPLKRHEEYQQVFDNIISFLDTDGDLSNSVMCIVGDIVHEKDKLKAETIMFIRSFLEELTKRLFVIITPGNHDFLEKQPYRMDNITPIVAGIDDNLIYIKNSGLFLIGNIIFAVSSLIDSKFIYHPNINFGDEILDGVDDIKTVSLFHGVVECPKLSDPRILHSAETRTREIDEFNGFDYVLLGDIHKKMYLKGHIAYPGSLIQQNFGEEIGEHGLIKWNLKKDKKQFVEIGSEYGFVTPKIINGIWTNPEIEFPLYAYIRYWIENSNREDICFVQAVINSKITPMESRIKNVLQQSTTKEIIDDKIEAESVDATLADYTSDLSKLTDFELIKLEYEEGKDQSDKKVEIADDIKRLVKIHKKITRDLDFSEAELGQKLILKKLTFRDMFGYHGSKNIIDFDINNGILNISGENYSGKTTLWYVILFTLFDNFPGKVALAGILNHSAKSYESCIDFRLGDHIYKLTKNGKLKGDKVTKSVNLQKLSNDKYVLVSTHQKHITENYIGNMNMFIATNVFANNIKWASILDLSGSERHDTMAELFGLDKYDVYRKRASEYLKTYKTKYSELCGQRDVLDVDLDIDETENALANLGKTIVERKALADDLRETLDILEKTFSKENDKMSDLVQNLVDIDSFGDFDEMSFAVDEIREEYPDIDTWDIDVIKWNNEKVHLELELDSFEITEDEITIALNSKSKKKNKKKLTGFLKLLSEFTKEYDTISEITDKWSLEYAKTEPYHKVTHEFAKAIDRLTNIKDRVKDKTRSLSKEIKNKSIADFGDNIITGFKEITGDTITKSPIYDILKKHMELFDGVSITESGDKIDGIEKVVSNFDVYQELVTEVVAKTRFLPKTPKKPDYDEDEKITYEEDMAMLDDEIKKLEKKTGRTKDLDLLIKTFSESKTISDELHGKIIKILKSIKSGKIFSNHETVNEKMIKKQKMEFEYQTKIVEMEKEYKKYLDIIEENKIITAEQQVKSYIIFLSMSAEIYIIQKQKDEMQIKREKINKMISLCGDIGECFKYYDILRRYSGYYTTYKLLQKHLSDEQKCAVYEQYQGLIDNLEMKDEYLSITAKNDMLQLDIDDIQDNMIEIKLDKEQKSKCLRLLVDDIADDRVEYGKLEEQIRVYNKNKKQLLEISVNINEIAKKKHIYEQYVKIMNKYGIPSRWIEHALHGIQKTMNAFLDGICEFNVAFNINITRTERKLIDIVVHKGEFTLGASIMSGYEKFVFNMGFKQALGQFSNCNKVQFICIDEGLDVIDEMNWDIRLPIILERLRKFYQNILIISHIDKIGLIANHQLKIKKTLHDSKIVIE</sequence>
<organism evidence="2">
    <name type="scientific">viral metagenome</name>
    <dbReference type="NCBI Taxonomy" id="1070528"/>
    <lineage>
        <taxon>unclassified sequences</taxon>
        <taxon>metagenomes</taxon>
        <taxon>organismal metagenomes</taxon>
    </lineage>
</organism>
<dbReference type="InterPro" id="IPR004843">
    <property type="entry name" value="Calcineurin-like_PHP"/>
</dbReference>
<protein>
    <recommendedName>
        <fullName evidence="1">Calcineurin-like phosphoesterase domain-containing protein</fullName>
    </recommendedName>
</protein>
<reference evidence="2" key="1">
    <citation type="journal article" date="2020" name="Nature">
        <title>Giant virus diversity and host interactions through global metagenomics.</title>
        <authorList>
            <person name="Schulz F."/>
            <person name="Roux S."/>
            <person name="Paez-Espino D."/>
            <person name="Jungbluth S."/>
            <person name="Walsh D.A."/>
            <person name="Denef V.J."/>
            <person name="McMahon K.D."/>
            <person name="Konstantinidis K.T."/>
            <person name="Eloe-Fadrosh E.A."/>
            <person name="Kyrpides N.C."/>
            <person name="Woyke T."/>
        </authorList>
    </citation>
    <scope>NUCLEOTIDE SEQUENCE</scope>
    <source>
        <strain evidence="2">GVMAG-M-3300024336-7</strain>
    </source>
</reference>
<dbReference type="PANTHER" id="PTHR32114:SF2">
    <property type="entry name" value="ABC TRANSPORTER ABCH.3"/>
    <property type="match status" value="1"/>
</dbReference>
<dbReference type="Pfam" id="PF00149">
    <property type="entry name" value="Metallophos"/>
    <property type="match status" value="1"/>
</dbReference>
<dbReference type="SUPFAM" id="SSF56300">
    <property type="entry name" value="Metallo-dependent phosphatases"/>
    <property type="match status" value="1"/>
</dbReference>
<dbReference type="EMBL" id="MN740267">
    <property type="protein sequence ID" value="QHT96735.1"/>
    <property type="molecule type" value="Genomic_DNA"/>
</dbReference>
<dbReference type="Gene3D" id="3.40.50.300">
    <property type="entry name" value="P-loop containing nucleotide triphosphate hydrolases"/>
    <property type="match status" value="2"/>
</dbReference>